<evidence type="ECO:0000256" key="2">
    <source>
        <dbReference type="ARBA" id="ARBA00004651"/>
    </source>
</evidence>
<dbReference type="InterPro" id="IPR000515">
    <property type="entry name" value="MetI-like"/>
</dbReference>
<dbReference type="EMBL" id="BDFD01000021">
    <property type="protein sequence ID" value="GAV21135.1"/>
    <property type="molecule type" value="Genomic_DNA"/>
</dbReference>
<keyword evidence="6 11" id="KW-0500">Molybdenum</keyword>
<keyword evidence="4 10" id="KW-0813">Transport</keyword>
<evidence type="ECO:0000256" key="5">
    <source>
        <dbReference type="ARBA" id="ARBA00022475"/>
    </source>
</evidence>
<evidence type="ECO:0000256" key="11">
    <source>
        <dbReference type="RuleBase" id="RU365097"/>
    </source>
</evidence>
<feature type="transmembrane region" description="Helical" evidence="10">
    <location>
        <begin position="6"/>
        <end position="31"/>
    </location>
</feature>
<comment type="caution">
    <text evidence="13">The sequence shown here is derived from an EMBL/GenBank/DDBJ whole genome shotgun (WGS) entry which is preliminary data.</text>
</comment>
<dbReference type="InterPro" id="IPR035906">
    <property type="entry name" value="MetI-like_sf"/>
</dbReference>
<evidence type="ECO:0000256" key="6">
    <source>
        <dbReference type="ARBA" id="ARBA00022505"/>
    </source>
</evidence>
<dbReference type="STRING" id="1921010.MMIC_P2115"/>
<dbReference type="CDD" id="cd06261">
    <property type="entry name" value="TM_PBP2"/>
    <property type="match status" value="1"/>
</dbReference>
<comment type="similarity">
    <text evidence="3 11">Belongs to the binding-protein-dependent transport system permease family. CysTW subfamily.</text>
</comment>
<reference evidence="13 14" key="1">
    <citation type="journal article" date="2017" name="Arch. Microbiol.">
        <title>Mariprofundus micogutta sp. nov., a novel iron-oxidizing zetaproteobacterium isolated from a deep-sea hydrothermal field at the Bayonnaise knoll of the Izu-Ogasawara arc, and a description of Mariprofundales ord. nov. and Zetaproteobacteria classis nov.</title>
        <authorList>
            <person name="Makita H."/>
            <person name="Tanaka E."/>
            <person name="Mitsunobu S."/>
            <person name="Miyazaki M."/>
            <person name="Nunoura T."/>
            <person name="Uematsu K."/>
            <person name="Takaki Y."/>
            <person name="Nishi S."/>
            <person name="Shimamura S."/>
            <person name="Takai K."/>
        </authorList>
    </citation>
    <scope>NUCLEOTIDE SEQUENCE [LARGE SCALE GENOMIC DNA]</scope>
    <source>
        <strain evidence="13 14">ET2</strain>
    </source>
</reference>
<proteinExistence type="inferred from homology"/>
<accession>A0A1L8CQD3</accession>
<evidence type="ECO:0000256" key="10">
    <source>
        <dbReference type="RuleBase" id="RU363032"/>
    </source>
</evidence>
<comment type="subcellular location">
    <subcellularLocation>
        <location evidence="11">Cell inner membrane</location>
        <topology evidence="11">Multi-pass membrane protein</topology>
    </subcellularLocation>
    <subcellularLocation>
        <location evidence="2 10">Cell membrane</location>
        <topology evidence="2 10">Multi-pass membrane protein</topology>
    </subcellularLocation>
</comment>
<feature type="domain" description="ABC transmembrane type-1" evidence="12">
    <location>
        <begin position="5"/>
        <end position="209"/>
    </location>
</feature>
<dbReference type="Proteomes" id="UP000231632">
    <property type="component" value="Unassembled WGS sequence"/>
</dbReference>
<dbReference type="SUPFAM" id="SSF161098">
    <property type="entry name" value="MetI-like"/>
    <property type="match status" value="1"/>
</dbReference>
<dbReference type="PANTHER" id="PTHR30183">
    <property type="entry name" value="MOLYBDENUM TRANSPORT SYSTEM PERMEASE PROTEIN MODB"/>
    <property type="match status" value="1"/>
</dbReference>
<evidence type="ECO:0000256" key="8">
    <source>
        <dbReference type="ARBA" id="ARBA00022989"/>
    </source>
</evidence>
<evidence type="ECO:0000259" key="12">
    <source>
        <dbReference type="PROSITE" id="PS50928"/>
    </source>
</evidence>
<evidence type="ECO:0000256" key="4">
    <source>
        <dbReference type="ARBA" id="ARBA00022448"/>
    </source>
</evidence>
<dbReference type="PROSITE" id="PS50928">
    <property type="entry name" value="ABC_TM1"/>
    <property type="match status" value="1"/>
</dbReference>
<dbReference type="AlphaFoldDB" id="A0A1L8CQD3"/>
<keyword evidence="11" id="KW-0997">Cell inner membrane</keyword>
<evidence type="ECO:0000256" key="9">
    <source>
        <dbReference type="ARBA" id="ARBA00023136"/>
    </source>
</evidence>
<feature type="transmembrane region" description="Helical" evidence="10">
    <location>
        <begin position="82"/>
        <end position="102"/>
    </location>
</feature>
<evidence type="ECO:0000256" key="7">
    <source>
        <dbReference type="ARBA" id="ARBA00022692"/>
    </source>
</evidence>
<dbReference type="PANTHER" id="PTHR30183:SF8">
    <property type="entry name" value="MOLYBDENUM TRANSPORT SYSTEM PERMEASE"/>
    <property type="match status" value="1"/>
</dbReference>
<evidence type="ECO:0000313" key="13">
    <source>
        <dbReference type="EMBL" id="GAV21135.1"/>
    </source>
</evidence>
<keyword evidence="7 10" id="KW-0812">Transmembrane</keyword>
<organism evidence="13 14">
    <name type="scientific">Mariprofundus micogutta</name>
    <dbReference type="NCBI Taxonomy" id="1921010"/>
    <lineage>
        <taxon>Bacteria</taxon>
        <taxon>Pseudomonadati</taxon>
        <taxon>Pseudomonadota</taxon>
        <taxon>Candidatius Mariprofundia</taxon>
        <taxon>Mariprofundales</taxon>
        <taxon>Mariprofundaceae</taxon>
        <taxon>Mariprofundus</taxon>
    </lineage>
</organism>
<name>A0A1L8CQD3_9PROT</name>
<keyword evidence="14" id="KW-1185">Reference proteome</keyword>
<feature type="transmembrane region" description="Helical" evidence="10">
    <location>
        <begin position="191"/>
        <end position="213"/>
    </location>
</feature>
<dbReference type="RefSeq" id="WP_072660438.1">
    <property type="nucleotide sequence ID" value="NZ_BDFD01000021.1"/>
</dbReference>
<comment type="function">
    <text evidence="1 11">Part of the binding-protein-dependent transport system for molybdenum; probably responsible for the translocation of the substrate across the membrane.</text>
</comment>
<gene>
    <name evidence="13" type="ORF">MMIC_P2115</name>
</gene>
<dbReference type="GO" id="GO:0005886">
    <property type="term" value="C:plasma membrane"/>
    <property type="evidence" value="ECO:0007669"/>
    <property type="project" value="UniProtKB-SubCell"/>
</dbReference>
<evidence type="ECO:0000256" key="3">
    <source>
        <dbReference type="ARBA" id="ARBA00007069"/>
    </source>
</evidence>
<dbReference type="NCBIfam" id="TIGR02141">
    <property type="entry name" value="modB_ABC"/>
    <property type="match status" value="1"/>
</dbReference>
<keyword evidence="9 10" id="KW-0472">Membrane</keyword>
<dbReference type="InterPro" id="IPR011867">
    <property type="entry name" value="ModB_ABC"/>
</dbReference>
<dbReference type="OrthoDB" id="9795403at2"/>
<dbReference type="GO" id="GO:0015098">
    <property type="term" value="F:molybdate ion transmembrane transporter activity"/>
    <property type="evidence" value="ECO:0007669"/>
    <property type="project" value="UniProtKB-UniRule"/>
</dbReference>
<keyword evidence="5" id="KW-1003">Cell membrane</keyword>
<sequence length="223" mass="24031">MIESLLISLQLALVTTAILLLIALPLAYLLAFKSFRGRTVLEVIVALPLVLPPTVLGYYVLLMIAPDSAVGRIWDSLFDSSLAFSFSGMVFASLIYSLPFAVQPMQQALRAIPKSWLEMAATQGLSLKQTLFQVMLPAARGGVLVAAALSFAHTMGEFGVVLMVGGSIPGETRVASIALFEFVEMQQASEAWMLALILLAVSFVMLSLVYTINRKSLSMVGGR</sequence>
<feature type="transmembrane region" description="Helical" evidence="10">
    <location>
        <begin position="43"/>
        <end position="62"/>
    </location>
</feature>
<evidence type="ECO:0000313" key="14">
    <source>
        <dbReference type="Proteomes" id="UP000231632"/>
    </source>
</evidence>
<protein>
    <recommendedName>
        <fullName evidence="11">Molybdenum transport system permease</fullName>
    </recommendedName>
</protein>
<keyword evidence="8 10" id="KW-1133">Transmembrane helix</keyword>
<evidence type="ECO:0000256" key="1">
    <source>
        <dbReference type="ARBA" id="ARBA00002949"/>
    </source>
</evidence>
<dbReference type="Gene3D" id="1.10.3720.10">
    <property type="entry name" value="MetI-like"/>
    <property type="match status" value="1"/>
</dbReference>
<dbReference type="Pfam" id="PF00528">
    <property type="entry name" value="BPD_transp_1"/>
    <property type="match status" value="1"/>
</dbReference>
<feature type="transmembrane region" description="Helical" evidence="10">
    <location>
        <begin position="143"/>
        <end position="164"/>
    </location>
</feature>